<dbReference type="Proteomes" id="UP000887578">
    <property type="component" value="Unplaced"/>
</dbReference>
<sequence>MNTKFFIAFLAICAVFAHAQLYYNAPTVASEYAWPAVGESAPYYSAGYAGIPVSGYYPYAYAYGSASKRSPQSVPQMPSAAFRN</sequence>
<organism evidence="2 3">
    <name type="scientific">Panagrolaimus davidi</name>
    <dbReference type="NCBI Taxonomy" id="227884"/>
    <lineage>
        <taxon>Eukaryota</taxon>
        <taxon>Metazoa</taxon>
        <taxon>Ecdysozoa</taxon>
        <taxon>Nematoda</taxon>
        <taxon>Chromadorea</taxon>
        <taxon>Rhabditida</taxon>
        <taxon>Tylenchina</taxon>
        <taxon>Panagrolaimomorpha</taxon>
        <taxon>Panagrolaimoidea</taxon>
        <taxon>Panagrolaimidae</taxon>
        <taxon>Panagrolaimus</taxon>
    </lineage>
</organism>
<feature type="signal peptide" evidence="1">
    <location>
        <begin position="1"/>
        <end position="19"/>
    </location>
</feature>
<evidence type="ECO:0000256" key="1">
    <source>
        <dbReference type="SAM" id="SignalP"/>
    </source>
</evidence>
<protein>
    <submittedName>
        <fullName evidence="3">Uncharacterized protein</fullName>
    </submittedName>
</protein>
<dbReference type="AlphaFoldDB" id="A0A914PWB8"/>
<evidence type="ECO:0000313" key="2">
    <source>
        <dbReference type="Proteomes" id="UP000887578"/>
    </source>
</evidence>
<accession>A0A914PWB8</accession>
<dbReference type="WBParaSite" id="PDA_v2.g22600.t1">
    <property type="protein sequence ID" value="PDA_v2.g22600.t1"/>
    <property type="gene ID" value="PDA_v2.g22600"/>
</dbReference>
<proteinExistence type="predicted"/>
<evidence type="ECO:0000313" key="3">
    <source>
        <dbReference type="WBParaSite" id="PDA_v2.g22600.t1"/>
    </source>
</evidence>
<keyword evidence="2" id="KW-1185">Reference proteome</keyword>
<keyword evidence="1" id="KW-0732">Signal</keyword>
<reference evidence="3" key="1">
    <citation type="submission" date="2022-11" db="UniProtKB">
        <authorList>
            <consortium name="WormBaseParasite"/>
        </authorList>
    </citation>
    <scope>IDENTIFICATION</scope>
</reference>
<name>A0A914PWB8_9BILA</name>
<feature type="chain" id="PRO_5037847767" evidence="1">
    <location>
        <begin position="20"/>
        <end position="84"/>
    </location>
</feature>